<dbReference type="NCBIfam" id="NF035925">
    <property type="entry name" value="Geo26A_fam"/>
    <property type="match status" value="1"/>
</dbReference>
<dbReference type="EMBL" id="JASBQV010000012">
    <property type="protein sequence ID" value="MDI3235100.1"/>
    <property type="molecule type" value="Genomic_DNA"/>
</dbReference>
<gene>
    <name evidence="2" type="ORF">QK289_08790</name>
</gene>
<accession>A0ABT6R2D2</accession>
<dbReference type="Proteomes" id="UP001243286">
    <property type="component" value="Unassembled WGS sequence"/>
</dbReference>
<keyword evidence="1" id="KW-0732">Signal</keyword>
<evidence type="ECO:0000313" key="3">
    <source>
        <dbReference type="Proteomes" id="UP001243286"/>
    </source>
</evidence>
<reference evidence="2 3" key="1">
    <citation type="submission" date="2023-04" db="EMBL/GenBank/DDBJ databases">
        <title>Antarctic isolates genomes.</title>
        <authorList>
            <person name="Dimov S.G."/>
        </authorList>
    </citation>
    <scope>NUCLEOTIDE SEQUENCE [LARGE SCALE GENOMIC DNA]</scope>
    <source>
        <strain evidence="2 3">AL19</strain>
    </source>
</reference>
<evidence type="ECO:0000256" key="1">
    <source>
        <dbReference type="SAM" id="SignalP"/>
    </source>
</evidence>
<protein>
    <submittedName>
        <fullName evidence="2">Geobacillin-26 family protein</fullName>
    </submittedName>
</protein>
<organism evidence="2 3">
    <name type="scientific">Exiguobacterium antarcticum</name>
    <dbReference type="NCBI Taxonomy" id="132920"/>
    <lineage>
        <taxon>Bacteria</taxon>
        <taxon>Bacillati</taxon>
        <taxon>Bacillota</taxon>
        <taxon>Bacilli</taxon>
        <taxon>Bacillales</taxon>
        <taxon>Bacillales Family XII. Incertae Sedis</taxon>
        <taxon>Exiguobacterium</taxon>
    </lineage>
</organism>
<dbReference type="RefSeq" id="WP_282356276.1">
    <property type="nucleotide sequence ID" value="NZ_JASBQV010000012.1"/>
</dbReference>
<keyword evidence="3" id="KW-1185">Reference proteome</keyword>
<feature type="chain" id="PRO_5046351410" evidence="1">
    <location>
        <begin position="28"/>
        <end position="251"/>
    </location>
</feature>
<proteinExistence type="predicted"/>
<sequence>MKISSKILILPMSASILLTPFSNSVNAEQSTISQQENDTEILKAMSDFEIQKSDFKIIKSNPLENVIQVTEDDITSIISFDKINQIMTIESQSYSTKVIDFNSTDKSNDFSDENFLMKSASVSKTSENTFSNYEYTITHSKPEKWNIRMPKGDSLLSKNSKSVTYKSSTKGNLNSFKSQVDKINSLELNIIGGASVSVLMSGLAVVLSIPTAGGATATAAFAAAGIYGNTVKQLLSLMNAMKNAKIYYMRA</sequence>
<feature type="signal peptide" evidence="1">
    <location>
        <begin position="1"/>
        <end position="27"/>
    </location>
</feature>
<comment type="caution">
    <text evidence="2">The sequence shown here is derived from an EMBL/GenBank/DDBJ whole genome shotgun (WGS) entry which is preliminary data.</text>
</comment>
<name>A0ABT6R2D2_9BACL</name>
<evidence type="ECO:0000313" key="2">
    <source>
        <dbReference type="EMBL" id="MDI3235100.1"/>
    </source>
</evidence>